<feature type="domain" description="Peptidase M3A/M3B catalytic" evidence="7">
    <location>
        <begin position="213"/>
        <end position="593"/>
    </location>
</feature>
<organism evidence="9 10">
    <name type="scientific">Geosporobacter ferrireducens</name>
    <dbReference type="NCBI Taxonomy" id="1424294"/>
    <lineage>
        <taxon>Bacteria</taxon>
        <taxon>Bacillati</taxon>
        <taxon>Bacillota</taxon>
        <taxon>Clostridia</taxon>
        <taxon>Peptostreptococcales</taxon>
        <taxon>Thermotaleaceae</taxon>
        <taxon>Geosporobacter</taxon>
    </lineage>
</organism>
<dbReference type="Proteomes" id="UP000095743">
    <property type="component" value="Chromosome"/>
</dbReference>
<dbReference type="InterPro" id="IPR013647">
    <property type="entry name" value="OligopepF_N_dom"/>
</dbReference>
<keyword evidence="5 6" id="KW-0482">Metalloprotease</keyword>
<gene>
    <name evidence="9" type="ORF">Gferi_15295</name>
</gene>
<comment type="cofactor">
    <cofactor evidence="6">
        <name>Zn(2+)</name>
        <dbReference type="ChEBI" id="CHEBI:29105"/>
    </cofactor>
    <text evidence="6">Binds 1 zinc ion.</text>
</comment>
<dbReference type="KEGG" id="gfe:Gferi_15295"/>
<evidence type="ECO:0000256" key="6">
    <source>
        <dbReference type="RuleBase" id="RU368091"/>
    </source>
</evidence>
<protein>
    <recommendedName>
        <fullName evidence="6">Oligopeptidase F</fullName>
        <ecNumber evidence="6">3.4.24.-</ecNumber>
    </recommendedName>
</protein>
<accession>A0A1D8GQC7</accession>
<dbReference type="GO" id="GO:0006508">
    <property type="term" value="P:proteolysis"/>
    <property type="evidence" value="ECO:0007669"/>
    <property type="project" value="UniProtKB-KW"/>
</dbReference>
<dbReference type="AlphaFoldDB" id="A0A1D8GQC7"/>
<dbReference type="GO" id="GO:0004222">
    <property type="term" value="F:metalloendopeptidase activity"/>
    <property type="evidence" value="ECO:0007669"/>
    <property type="project" value="UniProtKB-UniRule"/>
</dbReference>
<dbReference type="Pfam" id="PF01432">
    <property type="entry name" value="Peptidase_M3"/>
    <property type="match status" value="1"/>
</dbReference>
<dbReference type="InterPro" id="IPR001567">
    <property type="entry name" value="Pept_M3A_M3B_dom"/>
</dbReference>
<dbReference type="Gene3D" id="1.20.140.70">
    <property type="entry name" value="Oligopeptidase f, N-terminal domain"/>
    <property type="match status" value="1"/>
</dbReference>
<dbReference type="Gene3D" id="1.10.287.830">
    <property type="entry name" value="putative peptidase helix hairpin domain like"/>
    <property type="match status" value="1"/>
</dbReference>
<dbReference type="SUPFAM" id="SSF55486">
    <property type="entry name" value="Metalloproteases ('zincins'), catalytic domain"/>
    <property type="match status" value="1"/>
</dbReference>
<feature type="domain" description="Oligopeptidase F N-terminal" evidence="8">
    <location>
        <begin position="124"/>
        <end position="189"/>
    </location>
</feature>
<dbReference type="NCBIfam" id="TIGR00181">
    <property type="entry name" value="pepF"/>
    <property type="match status" value="1"/>
</dbReference>
<evidence type="ECO:0000259" key="7">
    <source>
        <dbReference type="Pfam" id="PF01432"/>
    </source>
</evidence>
<dbReference type="PANTHER" id="PTHR11804">
    <property type="entry name" value="PROTEASE M3 THIMET OLIGOPEPTIDASE-RELATED"/>
    <property type="match status" value="1"/>
</dbReference>
<dbReference type="Pfam" id="PF08439">
    <property type="entry name" value="Peptidase_M3_N"/>
    <property type="match status" value="1"/>
</dbReference>
<keyword evidence="4 6" id="KW-0862">Zinc</keyword>
<dbReference type="EC" id="3.4.24.-" evidence="6"/>
<name>A0A1D8GQC7_9FIRM</name>
<dbReference type="Gene3D" id="1.10.1370.20">
    <property type="entry name" value="Oligoendopeptidase f, C-terminal domain"/>
    <property type="match status" value="1"/>
</dbReference>
<evidence type="ECO:0000256" key="4">
    <source>
        <dbReference type="ARBA" id="ARBA00022833"/>
    </source>
</evidence>
<dbReference type="STRING" id="1424294.Gferi_15295"/>
<keyword evidence="1 6" id="KW-0645">Protease</keyword>
<dbReference type="EMBL" id="CP017269">
    <property type="protein sequence ID" value="AOT73152.1"/>
    <property type="molecule type" value="Genomic_DNA"/>
</dbReference>
<keyword evidence="10" id="KW-1185">Reference proteome</keyword>
<keyword evidence="3 6" id="KW-0378">Hydrolase</keyword>
<dbReference type="PANTHER" id="PTHR11804:SF84">
    <property type="entry name" value="SACCHAROLYSIN"/>
    <property type="match status" value="1"/>
</dbReference>
<sequence length="609" mass="69265">MLFSSFTVFASQGEISSRDQIASQYKWKLEHIYPTDGDWEKDYKKLEEMIPKMDTYKGKLAQTDQLIAAFKLREDMLRISDKLTVYAGMKSDEDNANDTYGAMVDRADGITAKLKAAAAFIEPEILKFPEDTLKDYMQKAELKDYSLYFDNLLRTKAHRLSETEEALLALAGEMAAAPENVYTSFRYVDRRIGEIEDEEGKKVKVSPATYSGMLEHPNRDMRKKAFEAEFTSFKESINVLAAALSGEVKSNVFFAKARKYDSALEAALAPDNIQPEVYNSLIEAVNNNLEPLHRYVSLRKKLLGIGDKVHFYDMYVSMVPSVASDIKYEDGQQMMLEALSALGEEYISDLKKGLSSGWIDVYETQNKYSGAYSWGAYDTHPYVLLNYNGTLDAVSTLAHEMGHALNTYYSNQHQPYAKAEYPIFTAEVASTTNEALMLDYLIKNAETKQEKMYLINSYLEQIRGSIYTQIMYAEFEKEIHDAVESGEALNATFLNETWGSLMKKYYGEDFEVDELAKVWWSRIPHFYWNFYVYKYATGLSAGIILSDKIATEGKPARDAYLNFLKAGGSDYPVEMLKAVGVDLSNPEPVEKALVKFNDLLDEFESLMQE</sequence>
<dbReference type="OrthoDB" id="9766487at2"/>
<evidence type="ECO:0000313" key="10">
    <source>
        <dbReference type="Proteomes" id="UP000095743"/>
    </source>
</evidence>
<evidence type="ECO:0000259" key="8">
    <source>
        <dbReference type="Pfam" id="PF08439"/>
    </source>
</evidence>
<dbReference type="InterPro" id="IPR042088">
    <property type="entry name" value="OligoPept_F_C"/>
</dbReference>
<evidence type="ECO:0000256" key="1">
    <source>
        <dbReference type="ARBA" id="ARBA00022670"/>
    </source>
</evidence>
<evidence type="ECO:0000256" key="3">
    <source>
        <dbReference type="ARBA" id="ARBA00022801"/>
    </source>
</evidence>
<keyword evidence="2 6" id="KW-0479">Metal-binding</keyword>
<comment type="similarity">
    <text evidence="6">Belongs to the peptidase M3B family.</text>
</comment>
<reference evidence="9 10" key="1">
    <citation type="submission" date="2016-09" db="EMBL/GenBank/DDBJ databases">
        <title>Genomic analysis reveals versatility of anaerobic energy metabolism of Geosporobacter ferrireducens IRF9 of phylum Firmicutes.</title>
        <authorList>
            <person name="Kim S.-J."/>
        </authorList>
    </citation>
    <scope>NUCLEOTIDE SEQUENCE [LARGE SCALE GENOMIC DNA]</scope>
    <source>
        <strain evidence="9 10">IRF9</strain>
    </source>
</reference>
<evidence type="ECO:0000256" key="5">
    <source>
        <dbReference type="ARBA" id="ARBA00023049"/>
    </source>
</evidence>
<evidence type="ECO:0000256" key="2">
    <source>
        <dbReference type="ARBA" id="ARBA00022723"/>
    </source>
</evidence>
<dbReference type="InterPro" id="IPR045090">
    <property type="entry name" value="Pept_M3A_M3B"/>
</dbReference>
<proteinExistence type="inferred from homology"/>
<dbReference type="GO" id="GO:0046872">
    <property type="term" value="F:metal ion binding"/>
    <property type="evidence" value="ECO:0007669"/>
    <property type="project" value="UniProtKB-UniRule"/>
</dbReference>
<dbReference type="GO" id="GO:0006518">
    <property type="term" value="P:peptide metabolic process"/>
    <property type="evidence" value="ECO:0007669"/>
    <property type="project" value="TreeGrafter"/>
</dbReference>
<evidence type="ECO:0000313" key="9">
    <source>
        <dbReference type="EMBL" id="AOT73152.1"/>
    </source>
</evidence>
<dbReference type="CDD" id="cd09608">
    <property type="entry name" value="M3B_PepF"/>
    <property type="match status" value="1"/>
</dbReference>
<dbReference type="InterPro" id="IPR004438">
    <property type="entry name" value="Peptidase_M3B"/>
</dbReference>
<comment type="function">
    <text evidence="6">Has oligopeptidase activity and degrades a variety of small bioactive peptides.</text>
</comment>